<organism evidence="8 9">
    <name type="scientific">Pseudonocardia hierapolitana</name>
    <dbReference type="NCBI Taxonomy" id="1128676"/>
    <lineage>
        <taxon>Bacteria</taxon>
        <taxon>Bacillati</taxon>
        <taxon>Actinomycetota</taxon>
        <taxon>Actinomycetes</taxon>
        <taxon>Pseudonocardiales</taxon>
        <taxon>Pseudonocardiaceae</taxon>
        <taxon>Pseudonocardia</taxon>
    </lineage>
</organism>
<protein>
    <recommendedName>
        <fullName evidence="10">D-3-phosphoglycerate dehydrogenase</fullName>
    </recommendedName>
</protein>
<evidence type="ECO:0000256" key="3">
    <source>
        <dbReference type="ARBA" id="ARBA00023002"/>
    </source>
</evidence>
<dbReference type="RefSeq" id="WP_147254517.1">
    <property type="nucleotide sequence ID" value="NZ_VIWU01000001.1"/>
</dbReference>
<evidence type="ECO:0000256" key="4">
    <source>
        <dbReference type="ARBA" id="ARBA00023027"/>
    </source>
</evidence>
<evidence type="ECO:0000313" key="8">
    <source>
        <dbReference type="EMBL" id="TWF75289.1"/>
    </source>
</evidence>
<dbReference type="PANTHER" id="PTHR42789:SF1">
    <property type="entry name" value="D-ISOMER SPECIFIC 2-HYDROXYACID DEHYDROGENASE FAMILY PROTEIN (AFU_ORTHOLOGUE AFUA_6G10090)"/>
    <property type="match status" value="1"/>
</dbReference>
<reference evidence="8 9" key="1">
    <citation type="submission" date="2019-06" db="EMBL/GenBank/DDBJ databases">
        <title>Sequencing the genomes of 1000 actinobacteria strains.</title>
        <authorList>
            <person name="Klenk H.-P."/>
        </authorList>
    </citation>
    <scope>NUCLEOTIDE SEQUENCE [LARGE SCALE GENOMIC DNA]</scope>
    <source>
        <strain evidence="8 9">DSM 45671</strain>
    </source>
</reference>
<dbReference type="InterPro" id="IPR006140">
    <property type="entry name" value="D-isomer_DH_NAD-bd"/>
</dbReference>
<comment type="caution">
    <text evidence="8">The sequence shown here is derived from an EMBL/GenBank/DDBJ whole genome shotgun (WGS) entry which is preliminary data.</text>
</comment>
<dbReference type="PROSITE" id="PS00065">
    <property type="entry name" value="D_2_HYDROXYACID_DH_1"/>
    <property type="match status" value="1"/>
</dbReference>
<evidence type="ECO:0000256" key="2">
    <source>
        <dbReference type="ARBA" id="ARBA00022605"/>
    </source>
</evidence>
<dbReference type="InterPro" id="IPR036291">
    <property type="entry name" value="NAD(P)-bd_dom_sf"/>
</dbReference>
<gene>
    <name evidence="8" type="ORF">FHX44_111173</name>
</gene>
<dbReference type="SUPFAM" id="SSF52283">
    <property type="entry name" value="Formate/glycerate dehydrogenase catalytic domain-like"/>
    <property type="match status" value="1"/>
</dbReference>
<name>A0A561SK98_9PSEU</name>
<dbReference type="InterPro" id="IPR006139">
    <property type="entry name" value="D-isomer_2_OHA_DH_cat_dom"/>
</dbReference>
<dbReference type="Pfam" id="PF02826">
    <property type="entry name" value="2-Hacid_dh_C"/>
    <property type="match status" value="1"/>
</dbReference>
<evidence type="ECO:0000313" key="9">
    <source>
        <dbReference type="Proteomes" id="UP000321261"/>
    </source>
</evidence>
<accession>A0A561SK98</accession>
<evidence type="ECO:0000259" key="6">
    <source>
        <dbReference type="Pfam" id="PF00389"/>
    </source>
</evidence>
<keyword evidence="3 5" id="KW-0560">Oxidoreductase</keyword>
<comment type="similarity">
    <text evidence="1 5">Belongs to the D-isomer specific 2-hydroxyacid dehydrogenase family.</text>
</comment>
<dbReference type="OrthoDB" id="9793626at2"/>
<dbReference type="InterPro" id="IPR029752">
    <property type="entry name" value="D-isomer_DH_CS1"/>
</dbReference>
<dbReference type="GO" id="GO:0016616">
    <property type="term" value="F:oxidoreductase activity, acting on the CH-OH group of donors, NAD or NADP as acceptor"/>
    <property type="evidence" value="ECO:0007669"/>
    <property type="project" value="InterPro"/>
</dbReference>
<dbReference type="GO" id="GO:0008652">
    <property type="term" value="P:amino acid biosynthetic process"/>
    <property type="evidence" value="ECO:0007669"/>
    <property type="project" value="UniProtKB-KW"/>
</dbReference>
<dbReference type="Gene3D" id="3.40.50.720">
    <property type="entry name" value="NAD(P)-binding Rossmann-like Domain"/>
    <property type="match status" value="2"/>
</dbReference>
<proteinExistence type="inferred from homology"/>
<keyword evidence="2" id="KW-0028">Amino-acid biosynthesis</keyword>
<keyword evidence="9" id="KW-1185">Reference proteome</keyword>
<evidence type="ECO:0008006" key="10">
    <source>
        <dbReference type="Google" id="ProtNLM"/>
    </source>
</evidence>
<evidence type="ECO:0000256" key="5">
    <source>
        <dbReference type="RuleBase" id="RU003719"/>
    </source>
</evidence>
<feature type="domain" description="D-isomer specific 2-hydroxyacid dehydrogenase NAD-binding" evidence="7">
    <location>
        <begin position="116"/>
        <end position="285"/>
    </location>
</feature>
<evidence type="ECO:0000256" key="1">
    <source>
        <dbReference type="ARBA" id="ARBA00005854"/>
    </source>
</evidence>
<dbReference type="PANTHER" id="PTHR42789">
    <property type="entry name" value="D-ISOMER SPECIFIC 2-HYDROXYACID DEHYDROGENASE FAMILY PROTEIN (AFU_ORTHOLOGUE AFUA_6G10090)"/>
    <property type="match status" value="1"/>
</dbReference>
<sequence>MTARVLVTPRSLTSAGLDAVAELAPLRDAGFALVPGPAGRTPTEAEQLALVPGCVGWLAGVEPIGARVLAAATDLRVISRNGSGTDAIDTAAAARAGIRVLRAEGANAQGVAELALALALAGLRHVPWSAAALRAGGWDRHPGRELDECRVGVVGLGAIGARVARLFRGLGADVVGTDPVVDPATAPVPVVTLDALLATCDVVTLHAPPAADGRPLLDADRLAGVRRGAVLVNTARAALVDDGAVLAALDDGRLAAYAVDAFETEPPELTPLLRHERVVATPHVGGFTGASVRRATAQAVENLIAALTEVRA</sequence>
<dbReference type="SUPFAM" id="SSF51735">
    <property type="entry name" value="NAD(P)-binding Rossmann-fold domains"/>
    <property type="match status" value="1"/>
</dbReference>
<dbReference type="EMBL" id="VIWU01000001">
    <property type="protein sequence ID" value="TWF75289.1"/>
    <property type="molecule type" value="Genomic_DNA"/>
</dbReference>
<evidence type="ECO:0000259" key="7">
    <source>
        <dbReference type="Pfam" id="PF02826"/>
    </source>
</evidence>
<dbReference type="Proteomes" id="UP000321261">
    <property type="component" value="Unassembled WGS sequence"/>
</dbReference>
<feature type="domain" description="D-isomer specific 2-hydroxyacid dehydrogenase catalytic" evidence="6">
    <location>
        <begin position="44"/>
        <end position="308"/>
    </location>
</feature>
<dbReference type="InterPro" id="IPR050857">
    <property type="entry name" value="D-2-hydroxyacid_DH"/>
</dbReference>
<dbReference type="Pfam" id="PF00389">
    <property type="entry name" value="2-Hacid_dh"/>
    <property type="match status" value="1"/>
</dbReference>
<dbReference type="AlphaFoldDB" id="A0A561SK98"/>
<keyword evidence="4" id="KW-0520">NAD</keyword>
<dbReference type="GO" id="GO:0051287">
    <property type="term" value="F:NAD binding"/>
    <property type="evidence" value="ECO:0007669"/>
    <property type="project" value="InterPro"/>
</dbReference>